<dbReference type="PANTHER" id="PTHR44858">
    <property type="entry name" value="TETRATRICOPEPTIDE REPEAT PROTEIN 6"/>
    <property type="match status" value="1"/>
</dbReference>
<feature type="region of interest" description="Disordered" evidence="4">
    <location>
        <begin position="741"/>
        <end position="760"/>
    </location>
</feature>
<keyword evidence="2 3" id="KW-0802">TPR repeat</keyword>
<feature type="compositionally biased region" description="Low complexity" evidence="4">
    <location>
        <begin position="45"/>
        <end position="56"/>
    </location>
</feature>
<dbReference type="SMART" id="SM00028">
    <property type="entry name" value="TPR"/>
    <property type="match status" value="14"/>
</dbReference>
<evidence type="ECO:0000256" key="2">
    <source>
        <dbReference type="ARBA" id="ARBA00022803"/>
    </source>
</evidence>
<feature type="region of interest" description="Disordered" evidence="4">
    <location>
        <begin position="1"/>
        <end position="64"/>
    </location>
</feature>
<comment type="caution">
    <text evidence="5">The sequence shown here is derived from an EMBL/GenBank/DDBJ whole genome shotgun (WGS) entry which is preliminary data.</text>
</comment>
<feature type="compositionally biased region" description="Acidic residues" evidence="4">
    <location>
        <begin position="506"/>
        <end position="533"/>
    </location>
</feature>
<feature type="region of interest" description="Disordered" evidence="4">
    <location>
        <begin position="1844"/>
        <end position="1889"/>
    </location>
</feature>
<dbReference type="InterPro" id="IPR011990">
    <property type="entry name" value="TPR-like_helical_dom_sf"/>
</dbReference>
<dbReference type="InterPro" id="IPR050498">
    <property type="entry name" value="Ycf3"/>
</dbReference>
<feature type="compositionally biased region" description="Basic and acidic residues" evidence="4">
    <location>
        <begin position="437"/>
        <end position="466"/>
    </location>
</feature>
<evidence type="ECO:0000256" key="3">
    <source>
        <dbReference type="PROSITE-ProRule" id="PRU00339"/>
    </source>
</evidence>
<evidence type="ECO:0000313" key="5">
    <source>
        <dbReference type="EMBL" id="KAL1510697.1"/>
    </source>
</evidence>
<name>A0AB34J398_PRYPA</name>
<feature type="region of interest" description="Disordered" evidence="4">
    <location>
        <begin position="246"/>
        <end position="266"/>
    </location>
</feature>
<dbReference type="PROSITE" id="PS50005">
    <property type="entry name" value="TPR"/>
    <property type="match status" value="2"/>
</dbReference>
<feature type="compositionally biased region" description="Low complexity" evidence="4">
    <location>
        <begin position="296"/>
        <end position="310"/>
    </location>
</feature>
<feature type="repeat" description="TPR" evidence="3">
    <location>
        <begin position="1647"/>
        <end position="1680"/>
    </location>
</feature>
<dbReference type="Gene3D" id="1.25.40.10">
    <property type="entry name" value="Tetratricopeptide repeat domain"/>
    <property type="match status" value="6"/>
</dbReference>
<feature type="compositionally biased region" description="Polar residues" evidence="4">
    <location>
        <begin position="576"/>
        <end position="586"/>
    </location>
</feature>
<feature type="repeat" description="TPR" evidence="3">
    <location>
        <begin position="1352"/>
        <end position="1385"/>
    </location>
</feature>
<feature type="compositionally biased region" description="Basic and acidic residues" evidence="4">
    <location>
        <begin position="1872"/>
        <end position="1882"/>
    </location>
</feature>
<feature type="compositionally biased region" description="Pro residues" evidence="4">
    <location>
        <begin position="31"/>
        <end position="44"/>
    </location>
</feature>
<sequence>MPQRKRARPPSFGLYASPRPDDPPSLSHAPPGLPACEPPPPALPLPRGDLPRLTRPALPHFSPPAAAEDAEEWWLDGDAVPHLAAARAAGHAAAAAATLDGTRREAMPWRAALPQELLPLLQLHAAVHWPLPMLPEAAMRARAAPPCPRPPATARADLPPRPRREGVGAGGVAKVDCRRQGGQTSRPEARGAAASPRAPRVHRLAVVSCSVGMPARAVCEAAAPAVPPYEARHLTVEQWRRHAALTEANESSARGHAVRAPGGGSEGGGGVCVCGVLQFGGEGPLFVASGGGGGATAQRSVRRAAQAAPAAEDEPAGAGEEARSGRAHGTALGRTAPAQLEAEQKQHAAAATDPVGEGQRRRASRRGDPSPAQTGQLFDSRGAAQPWTPHADSQRSPTPPRSEYQLAAAAAEREPEPEPSLEGSAPTTAESMPAKEQLQEERGSSSRSVDRSVVSEEKGEQRDREGAIAGSASLVFPMLDEPPDSAHAPALLEPDDDVVDAKDAEAAEDAEEVGGAAEAEEVGAAEDAEEVGEAADAQKVGEAEVLVVEPPEEESVPPLPRAGSSSGGEAADLSFHEQSSGSLQDLDTSEAKQLAASMASQLAAVREGMGRVRENVDALWGDLREELESGGFSGPPDKLSLADVAESSILSTVRRIVEDDVGVKESFRRLDFGGKSTPATPATPSEAAKPPDSPRPLDPAPKSPDPSPKPPQSPPPQSPPPQSQTPQAAPPEKRELTLVKADSLPRLPSPPPALPEYDPLTDCPEIQEIADLLEEAEGAAVLQDYQLAVGSLGRILSPGRFAAAIAAAAAREAAAGGRLSRRDAQKRAEVRSAFLAEIAYKAHKLRAQLLQRLHLLAPALLDLSALIDMKPADDELKKLLLERALLLTRLDRLDEAMRDLEPLIASPPSLSADGELTSVLAVPAGANGAMAISMDAVVGEGLKLRLDSAAEAMELRAKLFVRKRLQLAALAAYEELVRVYPKKPSLYIALADLRAERGEIELELSALRSASLMQPTNVPLAKRVAASYEKAISLGATDKIPQGILHMSQLIERGAGTEVQVLRAKMRVALANLLSGDEDRSSLYVGATSDLTLAIKQNPQHGEALLFRGCLEAKSNRKRAVEDLHLASSLLSNDPRGPMARGIIFESLGDSKNALLEYQEAAKRTHRAFPLLAISLIYFNFFRQVPTALYYCARAVALEPTYIRARMVLAVIHLHNDNGREALLAVTQGLHMAPSNNVLLALQAECFLRLRLASEAAAPCWSLARSWETAAHDRPLVVLQLQLLAECSLVLGRPADAVQLMTQATGLMRPPHALSLSLLGVAQHCNSQLHEAEATFKRAGTLLGGLEAEELALFYVRRGHLELALDDVPNAIRSYEEAIASSPGSTIAKEGLAWAQHYLLDGTYDAKRERKAYTELWKQHPSLLRARLHHAHLMWRQGQLLATSCQLGLIVETDSTPAYCAAVAHVFRAIAHCRGRRYGSAVQEAEAALKLKPVSYLERLARFARGSCLCVVGEYATAYTDLKFVAGSVSREAALLSSNSPESAAVRQLALCTHFNLGIALWFLAQPAKAFEAFADAQRFGRDLRQRKTKAKVDPPNAMRVGEVAPLRSQSLASAHLATAVSLQRLVRLKESSVQYQIAERLDKCCMAALLGHGHLLFEEKDFQGAMRAYARAAVMQPTSPKPRVAIARLYHHQGNQVAALRALEAAFALNPRDSEALEARAAIFVGQHKIREAFEDLHAALCVRNAPEPGMLKWKELLCSRALVSAQLGNIANAVRDLSDAICAPLSHARSLGSLGSLQLQHRNWTGAAALFEKALSLLEDEESRASLEGIPPDVIAAMPTSLDQSRDEETSDSDDDADEVAETVEQEPELSVKEEDERKARAAQMNRRKRGNGFASVDLGTFQKVQNGTLHRAAALRGRAALGAGIAHIMAGNAEQAQMRLDEAVSLRPRCGRTVFNRSVFYMRLQDWEKAERDLRECVKLIPGFAEAWLRKSDAVHAQQNGRRREILMDYANALAVMDYLAESSSQKAAKNAAKLAKLTIGEDGQLSAKCQ</sequence>
<keyword evidence="6" id="KW-1185">Reference proteome</keyword>
<dbReference type="Proteomes" id="UP001515480">
    <property type="component" value="Unassembled WGS sequence"/>
</dbReference>
<feature type="region of interest" description="Disordered" evidence="4">
    <location>
        <begin position="291"/>
        <end position="329"/>
    </location>
</feature>
<evidence type="ECO:0000313" key="6">
    <source>
        <dbReference type="Proteomes" id="UP001515480"/>
    </source>
</evidence>
<evidence type="ECO:0000256" key="1">
    <source>
        <dbReference type="ARBA" id="ARBA00022737"/>
    </source>
</evidence>
<feature type="region of interest" description="Disordered" evidence="4">
    <location>
        <begin position="341"/>
        <end position="601"/>
    </location>
</feature>
<feature type="compositionally biased region" description="Basic and acidic residues" evidence="4">
    <location>
        <begin position="658"/>
        <end position="672"/>
    </location>
</feature>
<dbReference type="Pfam" id="PF14559">
    <property type="entry name" value="TPR_19"/>
    <property type="match status" value="1"/>
</dbReference>
<feature type="compositionally biased region" description="Low complexity" evidence="4">
    <location>
        <begin position="591"/>
        <end position="601"/>
    </location>
</feature>
<feature type="compositionally biased region" description="Pro residues" evidence="4">
    <location>
        <begin position="691"/>
        <end position="723"/>
    </location>
</feature>
<reference evidence="5 6" key="1">
    <citation type="journal article" date="2024" name="Science">
        <title>Giant polyketide synthase enzymes in the biosynthesis of giant marine polyether toxins.</title>
        <authorList>
            <person name="Fallon T.R."/>
            <person name="Shende V.V."/>
            <person name="Wierzbicki I.H."/>
            <person name="Pendleton A.L."/>
            <person name="Watervoot N.F."/>
            <person name="Auber R.P."/>
            <person name="Gonzalez D.J."/>
            <person name="Wisecaver J.H."/>
            <person name="Moore B.S."/>
        </authorList>
    </citation>
    <scope>NUCLEOTIDE SEQUENCE [LARGE SCALE GENOMIC DNA]</scope>
    <source>
        <strain evidence="5 6">12B1</strain>
    </source>
</reference>
<dbReference type="SUPFAM" id="SSF81901">
    <property type="entry name" value="HCP-like"/>
    <property type="match status" value="1"/>
</dbReference>
<keyword evidence="1" id="KW-0677">Repeat</keyword>
<dbReference type="PANTHER" id="PTHR44858:SF1">
    <property type="entry name" value="UDP-N-ACETYLGLUCOSAMINE--PEPTIDE N-ACETYLGLUCOSAMINYLTRANSFERASE SPINDLY-RELATED"/>
    <property type="match status" value="1"/>
</dbReference>
<gene>
    <name evidence="5" type="ORF">AB1Y20_006992</name>
</gene>
<feature type="compositionally biased region" description="Low complexity" evidence="4">
    <location>
        <begin position="675"/>
        <end position="690"/>
    </location>
</feature>
<proteinExistence type="predicted"/>
<dbReference type="EMBL" id="JBGBPQ010000015">
    <property type="protein sequence ID" value="KAL1510697.1"/>
    <property type="molecule type" value="Genomic_DNA"/>
</dbReference>
<feature type="region of interest" description="Disordered" evidence="4">
    <location>
        <begin position="658"/>
        <end position="733"/>
    </location>
</feature>
<feature type="region of interest" description="Disordered" evidence="4">
    <location>
        <begin position="143"/>
        <end position="197"/>
    </location>
</feature>
<feature type="compositionally biased region" description="Acidic residues" evidence="4">
    <location>
        <begin position="1851"/>
        <end position="1870"/>
    </location>
</feature>
<accession>A0AB34J398</accession>
<dbReference type="InterPro" id="IPR019734">
    <property type="entry name" value="TPR_rpt"/>
</dbReference>
<organism evidence="5 6">
    <name type="scientific">Prymnesium parvum</name>
    <name type="common">Toxic golden alga</name>
    <dbReference type="NCBI Taxonomy" id="97485"/>
    <lineage>
        <taxon>Eukaryota</taxon>
        <taxon>Haptista</taxon>
        <taxon>Haptophyta</taxon>
        <taxon>Prymnesiophyceae</taxon>
        <taxon>Prymnesiales</taxon>
        <taxon>Prymnesiaceae</taxon>
        <taxon>Prymnesium</taxon>
    </lineage>
</organism>
<evidence type="ECO:0000256" key="4">
    <source>
        <dbReference type="SAM" id="MobiDB-lite"/>
    </source>
</evidence>
<protein>
    <submittedName>
        <fullName evidence="5">Uncharacterized protein</fullName>
    </submittedName>
</protein>
<dbReference type="SUPFAM" id="SSF48452">
    <property type="entry name" value="TPR-like"/>
    <property type="match status" value="4"/>
</dbReference>